<dbReference type="Ensembl" id="ENSMMOT00000009688.1">
    <property type="protein sequence ID" value="ENSMMOP00000009520.1"/>
    <property type="gene ID" value="ENSMMOG00000007374.1"/>
</dbReference>
<dbReference type="STRING" id="94237.ENSMMOP00000009520"/>
<sequence>MKRYDANFKITMVNAAEAFKSCAMRRWRNQKERLKNTNTQQKAFCGPQSGRFQEIDRQVCEYVAEKHNDGMPVTRAIMQLKALEVAKELNIPPTEFKASFSWCKRMLQRTGLSLSRKTVLLIIINWFKQCGISNVLDGSKDNVWEEPQGAETGQGDAY</sequence>
<evidence type="ECO:0000313" key="3">
    <source>
        <dbReference type="Ensembl" id="ENSMMOP00000009520.1"/>
    </source>
</evidence>
<dbReference type="GO" id="GO:0003677">
    <property type="term" value="F:DNA binding"/>
    <property type="evidence" value="ECO:0007669"/>
    <property type="project" value="UniProtKB-KW"/>
</dbReference>
<accession>A0A3Q4AXE9</accession>
<keyword evidence="1" id="KW-0238">DNA-binding</keyword>
<dbReference type="InterPro" id="IPR006600">
    <property type="entry name" value="HTH_CenpB_DNA-bd_dom"/>
</dbReference>
<keyword evidence="4" id="KW-1185">Reference proteome</keyword>
<evidence type="ECO:0000259" key="2">
    <source>
        <dbReference type="PROSITE" id="PS51253"/>
    </source>
</evidence>
<dbReference type="Proteomes" id="UP000261620">
    <property type="component" value="Unplaced"/>
</dbReference>
<reference evidence="3" key="2">
    <citation type="submission" date="2025-09" db="UniProtKB">
        <authorList>
            <consortium name="Ensembl"/>
        </authorList>
    </citation>
    <scope>IDENTIFICATION</scope>
</reference>
<dbReference type="PROSITE" id="PS51253">
    <property type="entry name" value="HTH_CENPB"/>
    <property type="match status" value="1"/>
</dbReference>
<feature type="domain" description="HTH CENPB-type" evidence="2">
    <location>
        <begin position="43"/>
        <end position="116"/>
    </location>
</feature>
<dbReference type="AlphaFoldDB" id="A0A3Q4AXE9"/>
<dbReference type="SMART" id="SM00674">
    <property type="entry name" value="CENPB"/>
    <property type="match status" value="1"/>
</dbReference>
<reference evidence="3" key="1">
    <citation type="submission" date="2025-08" db="UniProtKB">
        <authorList>
            <consortium name="Ensembl"/>
        </authorList>
    </citation>
    <scope>IDENTIFICATION</scope>
</reference>
<name>A0A3Q4AXE9_MOLML</name>
<evidence type="ECO:0000313" key="4">
    <source>
        <dbReference type="Proteomes" id="UP000261620"/>
    </source>
</evidence>
<dbReference type="Gene3D" id="1.10.10.60">
    <property type="entry name" value="Homeodomain-like"/>
    <property type="match status" value="1"/>
</dbReference>
<protein>
    <recommendedName>
        <fullName evidence="2">HTH CENPB-type domain-containing protein</fullName>
    </recommendedName>
</protein>
<organism evidence="3 4">
    <name type="scientific">Mola mola</name>
    <name type="common">Ocean sunfish</name>
    <name type="synonym">Tetraodon mola</name>
    <dbReference type="NCBI Taxonomy" id="94237"/>
    <lineage>
        <taxon>Eukaryota</taxon>
        <taxon>Metazoa</taxon>
        <taxon>Chordata</taxon>
        <taxon>Craniata</taxon>
        <taxon>Vertebrata</taxon>
        <taxon>Euteleostomi</taxon>
        <taxon>Actinopterygii</taxon>
        <taxon>Neopterygii</taxon>
        <taxon>Teleostei</taxon>
        <taxon>Neoteleostei</taxon>
        <taxon>Acanthomorphata</taxon>
        <taxon>Eupercaria</taxon>
        <taxon>Tetraodontiformes</taxon>
        <taxon>Molidae</taxon>
        <taxon>Mola</taxon>
    </lineage>
</organism>
<evidence type="ECO:0000256" key="1">
    <source>
        <dbReference type="ARBA" id="ARBA00023125"/>
    </source>
</evidence>
<proteinExistence type="predicted"/>
<dbReference type="Pfam" id="PF03221">
    <property type="entry name" value="HTH_Tnp_Tc5"/>
    <property type="match status" value="1"/>
</dbReference>
<dbReference type="InterPro" id="IPR009057">
    <property type="entry name" value="Homeodomain-like_sf"/>
</dbReference>
<dbReference type="SUPFAM" id="SSF46689">
    <property type="entry name" value="Homeodomain-like"/>
    <property type="match status" value="1"/>
</dbReference>
<dbReference type="OMA" id="KSCAMRR"/>